<dbReference type="FunFam" id="3.50.50.60:FF:000159">
    <property type="entry name" value="Dimethylaniline monooxygenase [N-oxide-forming]"/>
    <property type="match status" value="1"/>
</dbReference>
<dbReference type="PRINTS" id="PR00370">
    <property type="entry name" value="FMOXYGENASE"/>
</dbReference>
<evidence type="ECO:0000256" key="17">
    <source>
        <dbReference type="ARBA" id="ARBA00034561"/>
    </source>
</evidence>
<dbReference type="AlphaFoldDB" id="A0A8H4B243"/>
<comment type="similarity">
    <text evidence="3">Belongs to the FMO family.</text>
</comment>
<evidence type="ECO:0000256" key="14">
    <source>
        <dbReference type="ARBA" id="ARBA00034528"/>
    </source>
</evidence>
<evidence type="ECO:0000256" key="21">
    <source>
        <dbReference type="ARBA" id="ARBA00048088"/>
    </source>
</evidence>
<feature type="transmembrane region" description="Helical" evidence="23">
    <location>
        <begin position="516"/>
        <end position="533"/>
    </location>
</feature>
<comment type="function">
    <text evidence="18">Broad spectrum monooxygenase that catalyzes the oxygenation of a wide variety of nitrogen- and sulfur-containing compounds including xenobiotics. Catalyzes the S-oxygenation of hypotaurine to produce taurine, an organic osmolyte involved in cell volume regulation as well as a variety of cytoprotective and developmental processes. In vitro, catalyzes the N-oxygenation of trimethylamine (TMA) to produce trimethylamine N-oxide (TMAO) and could therefore participate to the detoxification of this compound that is generated by the action of gut microbiota from dietary precursors such as choline, choline containing compounds, betaine or L-carnitine.</text>
</comment>
<dbReference type="GO" id="GO:0005789">
    <property type="term" value="C:endoplasmic reticulum membrane"/>
    <property type="evidence" value="ECO:0007669"/>
    <property type="project" value="UniProtKB-SubCell"/>
</dbReference>
<evidence type="ECO:0000256" key="8">
    <source>
        <dbReference type="ARBA" id="ARBA00022857"/>
    </source>
</evidence>
<dbReference type="Gene3D" id="3.50.50.60">
    <property type="entry name" value="FAD/NAD(P)-binding domain"/>
    <property type="match status" value="1"/>
</dbReference>
<evidence type="ECO:0000256" key="5">
    <source>
        <dbReference type="ARBA" id="ARBA00022692"/>
    </source>
</evidence>
<evidence type="ECO:0000256" key="19">
    <source>
        <dbReference type="ARBA" id="ARBA00047338"/>
    </source>
</evidence>
<name>A0A8H4B243_GIGMA</name>
<protein>
    <recommendedName>
        <fullName evidence="15">Flavin-containing monooxygenase 1</fullName>
        <ecNumber evidence="14">1.14.13.148</ecNumber>
    </recommendedName>
    <alternativeName>
        <fullName evidence="17">Dimethylaniline monooxygenase [N-oxide-forming] 1</fullName>
    </alternativeName>
    <alternativeName>
        <fullName evidence="13">Dimethylaniline oxidase 1</fullName>
    </alternativeName>
    <alternativeName>
        <fullName evidence="16">Trimethylamine monooxygenase</fullName>
    </alternativeName>
</protein>
<evidence type="ECO:0000256" key="6">
    <source>
        <dbReference type="ARBA" id="ARBA00022824"/>
    </source>
</evidence>
<dbReference type="GO" id="GO:0004499">
    <property type="term" value="F:N,N-dimethylaniline monooxygenase activity"/>
    <property type="evidence" value="ECO:0007669"/>
    <property type="project" value="InterPro"/>
</dbReference>
<dbReference type="SUPFAM" id="SSF51905">
    <property type="entry name" value="FAD/NAD(P)-binding domain"/>
    <property type="match status" value="2"/>
</dbReference>
<evidence type="ECO:0000256" key="15">
    <source>
        <dbReference type="ARBA" id="ARBA00034536"/>
    </source>
</evidence>
<evidence type="ECO:0000256" key="2">
    <source>
        <dbReference type="ARBA" id="ARBA00004389"/>
    </source>
</evidence>
<evidence type="ECO:0000256" key="18">
    <source>
        <dbReference type="ARBA" id="ARBA00045957"/>
    </source>
</evidence>
<sequence length="547" mass="63164">MAKYVAIIGAGISGLPAIKQCLDSDLIPICFEQNSFIGGLWRYEDISEKNKEPYSTMYKGILTNTSKEMSTYSDFPIPADWPTYLNHSYVEKYIDMYAENFNLLPHIKFNTTVLKVSILPDKRWKVQYIIQTENKEKEEIFDFVMVCSGHHRKPKLPEFKGMNLFKGKQLHSYKYKRAIDFENKRVLVVGAGNSAMDIAVELTHVASQVYISIRSGKLPWITPRFLKGKTRDHINRFSAYIIPPSIRGKIKENSIIKSFLIPSHLKLPTDPLIATLPTINSEIFQCLAAGTIIVKPNIKELKSENNQIEFVDGTILENIDVVIYSTGYYIDYPFLEKHIYTGGDEIEQMYEKDFHDVVWLYRSIFPPKYPHIAFIGVALGAGAFLPISEMQTRYVTGLIKGSIKPLPSQNEMEISIRKYYENIRKNLCKSARSGIRLSYLPYMDALSKEVGCYPHPYEIFKKFGFNFWKLFMFGMATPIQYRLLGKDSWEGAKDAISLYNKFSFKNSIRGSRSYKSWIYILIVLLILLNRNGGFKKLINVYWKIFNK</sequence>
<comment type="catalytic activity">
    <reaction evidence="22">
        <text>N,N-dimethylaniline + NADPH + O2 + H(+) = N,N-dimethylaniline N-oxide + NADP(+) + H2O</text>
        <dbReference type="Rhea" id="RHEA:24468"/>
        <dbReference type="ChEBI" id="CHEBI:15377"/>
        <dbReference type="ChEBI" id="CHEBI:15378"/>
        <dbReference type="ChEBI" id="CHEBI:15379"/>
        <dbReference type="ChEBI" id="CHEBI:16269"/>
        <dbReference type="ChEBI" id="CHEBI:17735"/>
        <dbReference type="ChEBI" id="CHEBI:57783"/>
        <dbReference type="ChEBI" id="CHEBI:58349"/>
        <dbReference type="EC" id="1.14.13.8"/>
    </reaction>
    <physiologicalReaction direction="left-to-right" evidence="22">
        <dbReference type="Rhea" id="RHEA:24469"/>
    </physiologicalReaction>
</comment>
<comment type="catalytic activity">
    <reaction evidence="19">
        <text>hypotaurine + NADH + O2 + H(+) = taurine + NAD(+) + H2O</text>
        <dbReference type="Rhea" id="RHEA:74111"/>
        <dbReference type="ChEBI" id="CHEBI:15377"/>
        <dbReference type="ChEBI" id="CHEBI:15378"/>
        <dbReference type="ChEBI" id="CHEBI:15379"/>
        <dbReference type="ChEBI" id="CHEBI:57540"/>
        <dbReference type="ChEBI" id="CHEBI:57853"/>
        <dbReference type="ChEBI" id="CHEBI:57945"/>
        <dbReference type="ChEBI" id="CHEBI:507393"/>
        <dbReference type="EC" id="1.14.13.8"/>
    </reaction>
    <physiologicalReaction direction="left-to-right" evidence="19">
        <dbReference type="Rhea" id="RHEA:74112"/>
    </physiologicalReaction>
</comment>
<dbReference type="GO" id="GO:0034899">
    <property type="term" value="F:trimethylamine monooxygenase activity"/>
    <property type="evidence" value="ECO:0007669"/>
    <property type="project" value="UniProtKB-EC"/>
</dbReference>
<evidence type="ECO:0000256" key="23">
    <source>
        <dbReference type="SAM" id="Phobius"/>
    </source>
</evidence>
<dbReference type="Pfam" id="PF00743">
    <property type="entry name" value="FMO-like"/>
    <property type="match status" value="1"/>
</dbReference>
<comment type="subcellular location">
    <subcellularLocation>
        <location evidence="2">Endoplasmic reticulum membrane</location>
        <topology evidence="2">Single-pass membrane protein</topology>
    </subcellularLocation>
</comment>
<comment type="catalytic activity">
    <reaction evidence="21">
        <text>trimethylamine + NADPH + O2 = trimethylamine N-oxide + NADP(+) + H2O</text>
        <dbReference type="Rhea" id="RHEA:31979"/>
        <dbReference type="ChEBI" id="CHEBI:15377"/>
        <dbReference type="ChEBI" id="CHEBI:15379"/>
        <dbReference type="ChEBI" id="CHEBI:15724"/>
        <dbReference type="ChEBI" id="CHEBI:57783"/>
        <dbReference type="ChEBI" id="CHEBI:58349"/>
        <dbReference type="ChEBI" id="CHEBI:58389"/>
        <dbReference type="EC" id="1.14.13.148"/>
    </reaction>
    <physiologicalReaction direction="left-to-right" evidence="21">
        <dbReference type="Rhea" id="RHEA:31980"/>
    </physiologicalReaction>
</comment>
<keyword evidence="25" id="KW-1185">Reference proteome</keyword>
<dbReference type="Proteomes" id="UP000439903">
    <property type="component" value="Unassembled WGS sequence"/>
</dbReference>
<keyword evidence="10" id="KW-0560">Oxidoreductase</keyword>
<dbReference type="OrthoDB" id="66881at2759"/>
<evidence type="ECO:0000256" key="3">
    <source>
        <dbReference type="ARBA" id="ARBA00009183"/>
    </source>
</evidence>
<evidence type="ECO:0000256" key="7">
    <source>
        <dbReference type="ARBA" id="ARBA00022827"/>
    </source>
</evidence>
<keyword evidence="12 23" id="KW-0472">Membrane</keyword>
<dbReference type="GO" id="GO:0050661">
    <property type="term" value="F:NADP binding"/>
    <property type="evidence" value="ECO:0007669"/>
    <property type="project" value="InterPro"/>
</dbReference>
<evidence type="ECO:0000256" key="22">
    <source>
        <dbReference type="ARBA" id="ARBA00049443"/>
    </source>
</evidence>
<dbReference type="InterPro" id="IPR050346">
    <property type="entry name" value="FMO-like"/>
</dbReference>
<comment type="cofactor">
    <cofactor evidence="1">
        <name>FAD</name>
        <dbReference type="ChEBI" id="CHEBI:57692"/>
    </cofactor>
</comment>
<proteinExistence type="inferred from homology"/>
<comment type="catalytic activity">
    <reaction evidence="20">
        <text>hypotaurine + NADPH + O2 + H(+) = taurine + NADP(+) + H2O</text>
        <dbReference type="Rhea" id="RHEA:69819"/>
        <dbReference type="ChEBI" id="CHEBI:15377"/>
        <dbReference type="ChEBI" id="CHEBI:15378"/>
        <dbReference type="ChEBI" id="CHEBI:15379"/>
        <dbReference type="ChEBI" id="CHEBI:57783"/>
        <dbReference type="ChEBI" id="CHEBI:57853"/>
        <dbReference type="ChEBI" id="CHEBI:58349"/>
        <dbReference type="ChEBI" id="CHEBI:507393"/>
        <dbReference type="EC" id="1.14.13.8"/>
    </reaction>
    <physiologicalReaction direction="left-to-right" evidence="20">
        <dbReference type="Rhea" id="RHEA:69820"/>
    </physiologicalReaction>
</comment>
<evidence type="ECO:0000256" key="4">
    <source>
        <dbReference type="ARBA" id="ARBA00022630"/>
    </source>
</evidence>
<evidence type="ECO:0000256" key="9">
    <source>
        <dbReference type="ARBA" id="ARBA00022989"/>
    </source>
</evidence>
<dbReference type="InterPro" id="IPR020946">
    <property type="entry name" value="Flavin_mOase-like"/>
</dbReference>
<organism evidence="24 25">
    <name type="scientific">Gigaspora margarita</name>
    <dbReference type="NCBI Taxonomy" id="4874"/>
    <lineage>
        <taxon>Eukaryota</taxon>
        <taxon>Fungi</taxon>
        <taxon>Fungi incertae sedis</taxon>
        <taxon>Mucoromycota</taxon>
        <taxon>Glomeromycotina</taxon>
        <taxon>Glomeromycetes</taxon>
        <taxon>Diversisporales</taxon>
        <taxon>Gigasporaceae</taxon>
        <taxon>Gigaspora</taxon>
    </lineage>
</organism>
<keyword evidence="11 24" id="KW-0503">Monooxygenase</keyword>
<keyword evidence="5 23" id="KW-0812">Transmembrane</keyword>
<keyword evidence="4" id="KW-0285">Flavoprotein</keyword>
<dbReference type="InterPro" id="IPR000960">
    <property type="entry name" value="Flavin_mOase"/>
</dbReference>
<dbReference type="InterPro" id="IPR036188">
    <property type="entry name" value="FAD/NAD-bd_sf"/>
</dbReference>
<evidence type="ECO:0000313" key="24">
    <source>
        <dbReference type="EMBL" id="KAF0553690.1"/>
    </source>
</evidence>
<evidence type="ECO:0000256" key="20">
    <source>
        <dbReference type="ARBA" id="ARBA00048041"/>
    </source>
</evidence>
<evidence type="ECO:0000256" key="10">
    <source>
        <dbReference type="ARBA" id="ARBA00023002"/>
    </source>
</evidence>
<gene>
    <name evidence="24" type="ORF">F8M41_020078</name>
</gene>
<evidence type="ECO:0000256" key="13">
    <source>
        <dbReference type="ARBA" id="ARBA00029725"/>
    </source>
</evidence>
<reference evidence="24 25" key="1">
    <citation type="journal article" date="2019" name="Environ. Microbiol.">
        <title>At the nexus of three kingdoms: the genome of the mycorrhizal fungus Gigaspora margarita provides insights into plant, endobacterial and fungal interactions.</title>
        <authorList>
            <person name="Venice F."/>
            <person name="Ghignone S."/>
            <person name="Salvioli di Fossalunga A."/>
            <person name="Amselem J."/>
            <person name="Novero M."/>
            <person name="Xianan X."/>
            <person name="Sedzielewska Toro K."/>
            <person name="Morin E."/>
            <person name="Lipzen A."/>
            <person name="Grigoriev I.V."/>
            <person name="Henrissat B."/>
            <person name="Martin F.M."/>
            <person name="Bonfante P."/>
        </authorList>
    </citation>
    <scope>NUCLEOTIDE SEQUENCE [LARGE SCALE GENOMIC DNA]</scope>
    <source>
        <strain evidence="24 25">BEG34</strain>
    </source>
</reference>
<evidence type="ECO:0000256" key="1">
    <source>
        <dbReference type="ARBA" id="ARBA00001974"/>
    </source>
</evidence>
<dbReference type="EC" id="1.14.13.148" evidence="14"/>
<comment type="caution">
    <text evidence="24">The sequence shown here is derived from an EMBL/GenBank/DDBJ whole genome shotgun (WGS) entry which is preliminary data.</text>
</comment>
<dbReference type="GO" id="GO:0050660">
    <property type="term" value="F:flavin adenine dinucleotide binding"/>
    <property type="evidence" value="ECO:0007669"/>
    <property type="project" value="InterPro"/>
</dbReference>
<evidence type="ECO:0000313" key="25">
    <source>
        <dbReference type="Proteomes" id="UP000439903"/>
    </source>
</evidence>
<dbReference type="EMBL" id="WTPW01000055">
    <property type="protein sequence ID" value="KAF0553690.1"/>
    <property type="molecule type" value="Genomic_DNA"/>
</dbReference>
<keyword evidence="8" id="KW-0521">NADP</keyword>
<evidence type="ECO:0000256" key="12">
    <source>
        <dbReference type="ARBA" id="ARBA00023136"/>
    </source>
</evidence>
<evidence type="ECO:0000256" key="16">
    <source>
        <dbReference type="ARBA" id="ARBA00034554"/>
    </source>
</evidence>
<dbReference type="PIRSF" id="PIRSF000332">
    <property type="entry name" value="FMO"/>
    <property type="match status" value="1"/>
</dbReference>
<accession>A0A8H4B243</accession>
<keyword evidence="6" id="KW-0256">Endoplasmic reticulum</keyword>
<keyword evidence="9 23" id="KW-1133">Transmembrane helix</keyword>
<dbReference type="PANTHER" id="PTHR23023">
    <property type="entry name" value="DIMETHYLANILINE MONOOXYGENASE"/>
    <property type="match status" value="1"/>
</dbReference>
<evidence type="ECO:0000256" key="11">
    <source>
        <dbReference type="ARBA" id="ARBA00023033"/>
    </source>
</evidence>
<keyword evidence="7" id="KW-0274">FAD</keyword>